<dbReference type="RefSeq" id="WP_295576315.1">
    <property type="nucleotide sequence ID" value="NZ_FLQR01000007.1"/>
</dbReference>
<proteinExistence type="predicted"/>
<gene>
    <name evidence="2" type="ORF">MIPYR_30373</name>
</gene>
<organism evidence="2">
    <name type="scientific">uncultured Microbacterium sp</name>
    <dbReference type="NCBI Taxonomy" id="191216"/>
    <lineage>
        <taxon>Bacteria</taxon>
        <taxon>Bacillati</taxon>
        <taxon>Actinomycetota</taxon>
        <taxon>Actinomycetes</taxon>
        <taxon>Micrococcales</taxon>
        <taxon>Microbacteriaceae</taxon>
        <taxon>Microbacterium</taxon>
        <taxon>environmental samples</taxon>
    </lineage>
</organism>
<dbReference type="Pfam" id="PF08818">
    <property type="entry name" value="DUF1801"/>
    <property type="match status" value="1"/>
</dbReference>
<reference evidence="2" key="1">
    <citation type="submission" date="2016-03" db="EMBL/GenBank/DDBJ databases">
        <authorList>
            <person name="Ploux O."/>
        </authorList>
    </citation>
    <scope>NUCLEOTIDE SEQUENCE</scope>
    <source>
        <strain evidence="2">UC1</strain>
    </source>
</reference>
<name>A0A1Y5P2V1_9MICO</name>
<dbReference type="AlphaFoldDB" id="A0A1Y5P2V1"/>
<sequence length="129" mass="14400">MRAKVTSVDEFLASLDPPQRGQVSALRRLILETAPGLVEHIKWNSPSYVHDGVDRLTMRVRHGAHPVQLILHMDTARAEDRQGRPVMPDDGGLVRWVSDIRGVVTIESSMLTGSGTDLSRVIGRRLRTR</sequence>
<dbReference type="Gene3D" id="3.90.1150.200">
    <property type="match status" value="1"/>
</dbReference>
<dbReference type="InterPro" id="IPR014922">
    <property type="entry name" value="YdhG-like"/>
</dbReference>
<dbReference type="SUPFAM" id="SSF159888">
    <property type="entry name" value="YdhG-like"/>
    <property type="match status" value="1"/>
</dbReference>
<accession>A0A1Y5P2V1</accession>
<feature type="domain" description="YdhG-like" evidence="1">
    <location>
        <begin position="20"/>
        <end position="73"/>
    </location>
</feature>
<dbReference type="EMBL" id="FLQR01000007">
    <property type="protein sequence ID" value="SBS73046.1"/>
    <property type="molecule type" value="Genomic_DNA"/>
</dbReference>
<evidence type="ECO:0000313" key="2">
    <source>
        <dbReference type="EMBL" id="SBS73046.1"/>
    </source>
</evidence>
<evidence type="ECO:0000259" key="1">
    <source>
        <dbReference type="Pfam" id="PF08818"/>
    </source>
</evidence>
<protein>
    <recommendedName>
        <fullName evidence="1">YdhG-like domain-containing protein</fullName>
    </recommendedName>
</protein>